<accession>A0A9D1EJU1</accession>
<reference evidence="2" key="1">
    <citation type="submission" date="2020-10" db="EMBL/GenBank/DDBJ databases">
        <authorList>
            <person name="Gilroy R."/>
        </authorList>
    </citation>
    <scope>NUCLEOTIDE SEQUENCE</scope>
    <source>
        <strain evidence="2">ChiSxjej1B13-7041</strain>
    </source>
</reference>
<keyword evidence="1" id="KW-0812">Transmembrane</keyword>
<dbReference type="Proteomes" id="UP000886841">
    <property type="component" value="Unassembled WGS sequence"/>
</dbReference>
<evidence type="ECO:0000256" key="1">
    <source>
        <dbReference type="SAM" id="Phobius"/>
    </source>
</evidence>
<protein>
    <submittedName>
        <fullName evidence="2">Uncharacterized protein</fullName>
    </submittedName>
</protein>
<gene>
    <name evidence="2" type="ORF">IAB98_07970</name>
</gene>
<evidence type="ECO:0000313" key="3">
    <source>
        <dbReference type="Proteomes" id="UP000886841"/>
    </source>
</evidence>
<organism evidence="2 3">
    <name type="scientific">Candidatus Egerieimonas intestinavium</name>
    <dbReference type="NCBI Taxonomy" id="2840777"/>
    <lineage>
        <taxon>Bacteria</taxon>
        <taxon>Bacillati</taxon>
        <taxon>Bacillota</taxon>
        <taxon>Clostridia</taxon>
        <taxon>Lachnospirales</taxon>
        <taxon>Lachnospiraceae</taxon>
        <taxon>Lachnospiraceae incertae sedis</taxon>
        <taxon>Candidatus Egerieimonas</taxon>
    </lineage>
</organism>
<keyword evidence="1" id="KW-1133">Transmembrane helix</keyword>
<comment type="caution">
    <text evidence="2">The sequence shown here is derived from an EMBL/GenBank/DDBJ whole genome shotgun (WGS) entry which is preliminary data.</text>
</comment>
<feature type="transmembrane region" description="Helical" evidence="1">
    <location>
        <begin position="20"/>
        <end position="40"/>
    </location>
</feature>
<name>A0A9D1EJU1_9FIRM</name>
<proteinExistence type="predicted"/>
<sequence length="87" mass="9795">MNRKNPNIAFKKERRLKKTCILAASAMLLFGLLVGGVGLLQGRNHPEALAETGDHSWYRTFSITEDGWWVGLDFSRDGSFNVIRFAP</sequence>
<evidence type="ECO:0000313" key="2">
    <source>
        <dbReference type="EMBL" id="HIR93335.1"/>
    </source>
</evidence>
<dbReference type="EMBL" id="DVHU01000072">
    <property type="protein sequence ID" value="HIR93335.1"/>
    <property type="molecule type" value="Genomic_DNA"/>
</dbReference>
<keyword evidence="1" id="KW-0472">Membrane</keyword>
<dbReference type="AlphaFoldDB" id="A0A9D1EJU1"/>
<reference evidence="2" key="2">
    <citation type="journal article" date="2021" name="PeerJ">
        <title>Extensive microbial diversity within the chicken gut microbiome revealed by metagenomics and culture.</title>
        <authorList>
            <person name="Gilroy R."/>
            <person name="Ravi A."/>
            <person name="Getino M."/>
            <person name="Pursley I."/>
            <person name="Horton D.L."/>
            <person name="Alikhan N.F."/>
            <person name="Baker D."/>
            <person name="Gharbi K."/>
            <person name="Hall N."/>
            <person name="Watson M."/>
            <person name="Adriaenssens E.M."/>
            <person name="Foster-Nyarko E."/>
            <person name="Jarju S."/>
            <person name="Secka A."/>
            <person name="Antonio M."/>
            <person name="Oren A."/>
            <person name="Chaudhuri R.R."/>
            <person name="La Ragione R."/>
            <person name="Hildebrand F."/>
            <person name="Pallen M.J."/>
        </authorList>
    </citation>
    <scope>NUCLEOTIDE SEQUENCE</scope>
    <source>
        <strain evidence="2">ChiSxjej1B13-7041</strain>
    </source>
</reference>